<keyword evidence="4" id="KW-0539">Nucleus</keyword>
<keyword evidence="1" id="KW-0805">Transcription regulation</keyword>
<dbReference type="EMBL" id="MT275513">
    <property type="protein sequence ID" value="UBT01629.1"/>
    <property type="molecule type" value="mRNA"/>
</dbReference>
<dbReference type="InterPro" id="IPR036093">
    <property type="entry name" value="NAC_dom_sf"/>
</dbReference>
<dbReference type="PANTHER" id="PTHR31744">
    <property type="entry name" value="PROTEIN CUP-SHAPED COTYLEDON 2-RELATED"/>
    <property type="match status" value="1"/>
</dbReference>
<keyword evidence="2" id="KW-0238">DNA-binding</keyword>
<dbReference type="InterPro" id="IPR003441">
    <property type="entry name" value="NAC-dom"/>
</dbReference>
<dbReference type="SUPFAM" id="SSF101941">
    <property type="entry name" value="NAC domain"/>
    <property type="match status" value="1"/>
</dbReference>
<evidence type="ECO:0000259" key="6">
    <source>
        <dbReference type="PROSITE" id="PS51005"/>
    </source>
</evidence>
<dbReference type="PANTHER" id="PTHR31744:SF219">
    <property type="entry name" value="NAC DOMAIN-CONTAINING PROTEIN 4"/>
    <property type="match status" value="1"/>
</dbReference>
<reference evidence="7" key="1">
    <citation type="submission" date="2020-03" db="EMBL/GenBank/DDBJ databases">
        <title>LcNAC40-LcVPE regulatory module contributes to fruit abscission by promoting autolytic programmed cell death in litchi.</title>
        <authorList>
            <person name="Li C."/>
            <person name="Ning X."/>
            <person name="Zhao M."/>
            <person name="Wen Z."/>
            <person name="Kou L."/>
            <person name="Ma X."/>
            <person name="Peng M."/>
            <person name="Yang Y."/>
            <person name="Wu H."/>
            <person name="Li J."/>
        </authorList>
    </citation>
    <scope>NUCLEOTIDE SEQUENCE</scope>
</reference>
<feature type="domain" description="NAC" evidence="6">
    <location>
        <begin position="3"/>
        <end position="157"/>
    </location>
</feature>
<name>A0A8K1HZS7_LITCN</name>
<sequence length="355" mass="41445">MDIPVGFRFRPTPEELVNRFLKKRRLDPAFPDYTIREVNIYEHHPCELPGLSFLSDEKVWYFFCVLHQKYAKSGRAKRTAKGGSWKITSRDSEVKTEHTNKLIGFKKTLVFYKGSGFGKENKTNWVMHEYHAYHEDHHHNKKPVLKHEVVVCRIKRKPDKNPERSSTLDEGQPSDSLVYDSRSDIAEDIVLKTKPDQVLQNHYSPSSSTNYMESTNLMQVESQPLPIHHILHVTKNQVRTLRNLNYYQNNTNFRMKKISLQKKFLQRKNFSYQKKQHLSSNMENSVAKDVSSEVEPLVPAEWDLQSPISCSFSDDSYVCNAPLDSERDDDFWNLEDSELFGEETGHDSRQGSLFL</sequence>
<protein>
    <submittedName>
        <fullName evidence="7">NAC transcription factor 25</fullName>
    </submittedName>
</protein>
<evidence type="ECO:0000256" key="3">
    <source>
        <dbReference type="ARBA" id="ARBA00023163"/>
    </source>
</evidence>
<feature type="region of interest" description="Disordered" evidence="5">
    <location>
        <begin position="155"/>
        <end position="177"/>
    </location>
</feature>
<dbReference type="Pfam" id="PF02365">
    <property type="entry name" value="NAM"/>
    <property type="match status" value="1"/>
</dbReference>
<proteinExistence type="evidence at transcript level"/>
<dbReference type="Gene3D" id="2.170.150.80">
    <property type="entry name" value="NAC domain"/>
    <property type="match status" value="1"/>
</dbReference>
<accession>A0A8K1HZS7</accession>
<keyword evidence="3" id="KW-0804">Transcription</keyword>
<dbReference type="GO" id="GO:0006355">
    <property type="term" value="P:regulation of DNA-templated transcription"/>
    <property type="evidence" value="ECO:0007669"/>
    <property type="project" value="InterPro"/>
</dbReference>
<dbReference type="PROSITE" id="PS51005">
    <property type="entry name" value="NAC"/>
    <property type="match status" value="1"/>
</dbReference>
<evidence type="ECO:0000256" key="2">
    <source>
        <dbReference type="ARBA" id="ARBA00023125"/>
    </source>
</evidence>
<organism evidence="7">
    <name type="scientific">Litchi chinensis</name>
    <name type="common">Lychee</name>
    <dbReference type="NCBI Taxonomy" id="151069"/>
    <lineage>
        <taxon>Eukaryota</taxon>
        <taxon>Viridiplantae</taxon>
        <taxon>Streptophyta</taxon>
        <taxon>Embryophyta</taxon>
        <taxon>Tracheophyta</taxon>
        <taxon>Spermatophyta</taxon>
        <taxon>Magnoliopsida</taxon>
        <taxon>eudicotyledons</taxon>
        <taxon>Gunneridae</taxon>
        <taxon>Pentapetalae</taxon>
        <taxon>rosids</taxon>
        <taxon>malvids</taxon>
        <taxon>Sapindales</taxon>
        <taxon>Sapindaceae</taxon>
        <taxon>Litchi</taxon>
    </lineage>
</organism>
<evidence type="ECO:0000256" key="5">
    <source>
        <dbReference type="SAM" id="MobiDB-lite"/>
    </source>
</evidence>
<dbReference type="AlphaFoldDB" id="A0A8K1HZS7"/>
<evidence type="ECO:0000256" key="4">
    <source>
        <dbReference type="ARBA" id="ARBA00023242"/>
    </source>
</evidence>
<dbReference type="GO" id="GO:0003677">
    <property type="term" value="F:DNA binding"/>
    <property type="evidence" value="ECO:0007669"/>
    <property type="project" value="UniProtKB-KW"/>
</dbReference>
<evidence type="ECO:0000256" key="1">
    <source>
        <dbReference type="ARBA" id="ARBA00023015"/>
    </source>
</evidence>
<evidence type="ECO:0000313" key="7">
    <source>
        <dbReference type="EMBL" id="UBT01629.1"/>
    </source>
</evidence>